<name>A0A2V0NNL0_9CHLO</name>
<evidence type="ECO:0000256" key="1">
    <source>
        <dbReference type="ARBA" id="ARBA00023054"/>
    </source>
</evidence>
<evidence type="ECO:0000256" key="2">
    <source>
        <dbReference type="SAM" id="Coils"/>
    </source>
</evidence>
<dbReference type="GO" id="GO:0005856">
    <property type="term" value="C:cytoskeleton"/>
    <property type="evidence" value="ECO:0007669"/>
    <property type="project" value="TreeGrafter"/>
</dbReference>
<feature type="compositionally biased region" description="Low complexity" evidence="3">
    <location>
        <begin position="663"/>
        <end position="672"/>
    </location>
</feature>
<keyword evidence="1 2" id="KW-0175">Coiled coil</keyword>
<gene>
    <name evidence="4" type="ORF">Rsub_01871</name>
</gene>
<feature type="region of interest" description="Disordered" evidence="3">
    <location>
        <begin position="978"/>
        <end position="1005"/>
    </location>
</feature>
<accession>A0A2V0NNL0</accession>
<evidence type="ECO:0000313" key="4">
    <source>
        <dbReference type="EMBL" id="GBF89154.1"/>
    </source>
</evidence>
<dbReference type="PANTHER" id="PTHR32083:SF48">
    <property type="entry name" value="TRANS-GOLGI NETWORK-LOCALIZED SYP41-INTERACTING PROTEIN 1"/>
    <property type="match status" value="1"/>
</dbReference>
<evidence type="ECO:0000256" key="3">
    <source>
        <dbReference type="SAM" id="MobiDB-lite"/>
    </source>
</evidence>
<feature type="coiled-coil region" evidence="2">
    <location>
        <begin position="229"/>
        <end position="256"/>
    </location>
</feature>
<evidence type="ECO:0000313" key="5">
    <source>
        <dbReference type="Proteomes" id="UP000247498"/>
    </source>
</evidence>
<organism evidence="4 5">
    <name type="scientific">Raphidocelis subcapitata</name>
    <dbReference type="NCBI Taxonomy" id="307507"/>
    <lineage>
        <taxon>Eukaryota</taxon>
        <taxon>Viridiplantae</taxon>
        <taxon>Chlorophyta</taxon>
        <taxon>core chlorophytes</taxon>
        <taxon>Chlorophyceae</taxon>
        <taxon>CS clade</taxon>
        <taxon>Sphaeropleales</taxon>
        <taxon>Selenastraceae</taxon>
        <taxon>Raphidocelis</taxon>
    </lineage>
</organism>
<keyword evidence="5" id="KW-1185">Reference proteome</keyword>
<feature type="compositionally biased region" description="Gly residues" evidence="3">
    <location>
        <begin position="691"/>
        <end position="704"/>
    </location>
</feature>
<feature type="compositionally biased region" description="Low complexity" evidence="3">
    <location>
        <begin position="978"/>
        <end position="994"/>
    </location>
</feature>
<dbReference type="EMBL" id="BDRX01000008">
    <property type="protein sequence ID" value="GBF89154.1"/>
    <property type="molecule type" value="Genomic_DNA"/>
</dbReference>
<proteinExistence type="predicted"/>
<feature type="region of interest" description="Disordered" evidence="3">
    <location>
        <begin position="832"/>
        <end position="869"/>
    </location>
</feature>
<comment type="caution">
    <text evidence="4">The sequence shown here is derived from an EMBL/GenBank/DDBJ whole genome shotgun (WGS) entry which is preliminary data.</text>
</comment>
<feature type="compositionally biased region" description="Gly residues" evidence="3">
    <location>
        <begin position="1304"/>
        <end position="1314"/>
    </location>
</feature>
<feature type="compositionally biased region" description="Polar residues" evidence="3">
    <location>
        <begin position="1"/>
        <end position="11"/>
    </location>
</feature>
<dbReference type="InParanoid" id="A0A2V0NNL0"/>
<dbReference type="STRING" id="307507.A0A2V0NNL0"/>
<dbReference type="Proteomes" id="UP000247498">
    <property type="component" value="Unassembled WGS sequence"/>
</dbReference>
<feature type="compositionally biased region" description="Gly residues" evidence="3">
    <location>
        <begin position="673"/>
        <end position="682"/>
    </location>
</feature>
<feature type="compositionally biased region" description="Low complexity" evidence="3">
    <location>
        <begin position="1234"/>
        <end position="1262"/>
    </location>
</feature>
<feature type="region of interest" description="Disordered" evidence="3">
    <location>
        <begin position="1229"/>
        <end position="1339"/>
    </location>
</feature>
<feature type="compositionally biased region" description="Gly residues" evidence="3">
    <location>
        <begin position="600"/>
        <end position="632"/>
    </location>
</feature>
<feature type="region of interest" description="Disordered" evidence="3">
    <location>
        <begin position="531"/>
        <end position="719"/>
    </location>
</feature>
<feature type="region of interest" description="Disordered" evidence="3">
    <location>
        <begin position="1"/>
        <end position="23"/>
    </location>
</feature>
<dbReference type="OrthoDB" id="10668914at2759"/>
<feature type="compositionally biased region" description="Low complexity" evidence="3">
    <location>
        <begin position="534"/>
        <end position="547"/>
    </location>
</feature>
<protein>
    <submittedName>
        <fullName evidence="4">Uncharacterized protein</fullName>
    </submittedName>
</protein>
<dbReference type="PANTHER" id="PTHR32083">
    <property type="entry name" value="CILIA AND FLAGELLA-ASSOCIATED PROTEIN 58-RELATED"/>
    <property type="match status" value="1"/>
</dbReference>
<reference evidence="4 5" key="1">
    <citation type="journal article" date="2018" name="Sci. Rep.">
        <title>Raphidocelis subcapitata (=Pseudokirchneriella subcapitata) provides an insight into genome evolution and environmental adaptations in the Sphaeropleales.</title>
        <authorList>
            <person name="Suzuki S."/>
            <person name="Yamaguchi H."/>
            <person name="Nakajima N."/>
            <person name="Kawachi M."/>
        </authorList>
    </citation>
    <scope>NUCLEOTIDE SEQUENCE [LARGE SCALE GENOMIC DNA]</scope>
    <source>
        <strain evidence="4 5">NIES-35</strain>
    </source>
</reference>
<feature type="compositionally biased region" description="Gly residues" evidence="3">
    <location>
        <begin position="580"/>
        <end position="591"/>
    </location>
</feature>
<feature type="compositionally biased region" description="Low complexity" evidence="3">
    <location>
        <begin position="633"/>
        <end position="648"/>
    </location>
</feature>
<feature type="compositionally biased region" description="Low complexity" evidence="3">
    <location>
        <begin position="558"/>
        <end position="579"/>
    </location>
</feature>
<sequence>MAPGADQQQSAAPAAVRDGAHRGGLADDAARLKELLYRAETERLEARKRAADLESAAAAAASEAAALRASLSAGAAARASAEREAAALRARVGDLEADLGVARREYRANEIIAVGLRERLAAAERRFAESQAARAAQAARLASVQSDIDALEGAKIRLTDRVARLETELSEAQSARDEAARAADEARLELGDVRARAAREADGAAAAIAARDAAAAAGAAALEAARGELRERRGELDAAACRARELESELADVRGLALLLGSAAQLQGATGLPGVDDAVWGALGALGGVQHTLDVVLGHLKAQEARVREAEAAAEQLEERLRAESGQRQALAQASRCTDLLDAQLLYAKAVGDREGLETRAAAAEEQGASAASDLEKARAQAASDAARLRELHESALALTAEVARLAPLAPKAETLEAEKASLEARCERLDEALAAAQRQLELWQARETNARAEVVGFKGELAAALEANRQLLEESQALTKRVQALEVSSREGTLAAEQLEAARRRLENAKSNMGQMAETHRRALRELESEVVRAASRPASASASARRGGESGGGSRPGSSAASSRPSGSPSRPGTAAAAGGGGGGPGGASRPGTAAGRGDSGGGGGGGRQQQGEAEGAGGSGRPAGGGEGPQGVAAALSADAAAGRAPSGHPQRRGDGGSRAGSAADNRGGAAAGGPGQPAGAGPVEPADGGGGEAGLAGGSSGEEDEGPGAWAGPAPRLPLEVAAALEAAAAAHGAPRSLRAAQERQLSALCTFAERLRRLLLKQTERSASLEVQLLKGQEAELTRQQRQQREAAEAASAEGAEQAAALAGLLAALRGLRADLAGDGGECGGDQSAGAPTAGQGGEQGASAGAAQPEARSRGGGPSSAAAAASRVVAALRAVSEQRAAAAALVAARREKGVQSDDPLAAEWRAFVAALCAPGGPPPRHPLQLRACCEAVVRIYSRALRDLEESVEQREAALALAAAQQQAQAQAQAQADAAQAQEAQAQAQQGPRGTPRRGAPLPSAQLPGSCLFDVLVAHYSQDGLAAGGDTEAWRDPQGPIARLILSCRAHFAAAPGAKLAAFLRFAGAADGGDAAAAWGVGEWRFALCLLLGVKRLVAGLWRGLLRDWASPAGAKLPLQAAHDLLANLYNCQDAAALPRRVAAALEGLSEPPAAAAAAAGGAGGQQQGPGAGVDLDGLLVVLVEEHVAGFLPLDPLLAPRRITDGSLNNVLNAWGVSASGAPAGGGNTGAAALQQQQQPPRSPASPGAARPVSSGSSAWGGGGLTSRASPLSASGGGGLLPRIKTPETPGSGSTATARGGSGGAGGGSGWLPLARGGSGQVGSRSGKSTGLRGH</sequence>
<feature type="coiled-coil region" evidence="2">
    <location>
        <begin position="29"/>
        <end position="189"/>
    </location>
</feature>